<feature type="domain" description="Ig-like" evidence="2">
    <location>
        <begin position="762"/>
        <end position="789"/>
    </location>
</feature>
<organism evidence="3 4">
    <name type="scientific">Clostridium manihotivorum</name>
    <dbReference type="NCBI Taxonomy" id="2320868"/>
    <lineage>
        <taxon>Bacteria</taxon>
        <taxon>Bacillati</taxon>
        <taxon>Bacillota</taxon>
        <taxon>Clostridia</taxon>
        <taxon>Eubacteriales</taxon>
        <taxon>Clostridiaceae</taxon>
        <taxon>Clostridium</taxon>
    </lineage>
</organism>
<dbReference type="InterPro" id="IPR022038">
    <property type="entry name" value="Ig-like_bact"/>
</dbReference>
<protein>
    <recommendedName>
        <fullName evidence="2">Ig-like domain-containing protein</fullName>
    </recommendedName>
</protein>
<gene>
    <name evidence="3" type="ORF">C1I91_07800</name>
</gene>
<dbReference type="InterPro" id="IPR013783">
    <property type="entry name" value="Ig-like_fold"/>
</dbReference>
<dbReference type="EMBL" id="CP025746">
    <property type="protein sequence ID" value="QAA31551.1"/>
    <property type="molecule type" value="Genomic_DNA"/>
</dbReference>
<dbReference type="KEGG" id="cmah:C1I91_07800"/>
<keyword evidence="1" id="KW-0812">Transmembrane</keyword>
<keyword evidence="1" id="KW-0472">Membrane</keyword>
<keyword evidence="1" id="KW-1133">Transmembrane helix</keyword>
<evidence type="ECO:0000313" key="3">
    <source>
        <dbReference type="EMBL" id="QAA31551.1"/>
    </source>
</evidence>
<dbReference type="Proteomes" id="UP000286268">
    <property type="component" value="Chromosome"/>
</dbReference>
<feature type="transmembrane region" description="Helical" evidence="1">
    <location>
        <begin position="1071"/>
        <end position="1090"/>
    </location>
</feature>
<accession>A0A3R5U888</accession>
<dbReference type="Pfam" id="PF12245">
    <property type="entry name" value="Big_3_2"/>
    <property type="match status" value="4"/>
</dbReference>
<dbReference type="AlphaFoldDB" id="A0A3R5U888"/>
<feature type="domain" description="Ig-like" evidence="2">
    <location>
        <begin position="530"/>
        <end position="557"/>
    </location>
</feature>
<proteinExistence type="predicted"/>
<evidence type="ECO:0000259" key="2">
    <source>
        <dbReference type="Pfam" id="PF12245"/>
    </source>
</evidence>
<dbReference type="Gene3D" id="2.60.40.10">
    <property type="entry name" value="Immunoglobulins"/>
    <property type="match status" value="3"/>
</dbReference>
<dbReference type="OrthoDB" id="9762689at2"/>
<reference evidence="3 4" key="1">
    <citation type="submission" date="2018-01" db="EMBL/GenBank/DDBJ databases">
        <title>Genome Sequencing and Assembly of Anaerobacter polyendosporus strain CT4.</title>
        <authorList>
            <person name="Tachaapaikoon C."/>
            <person name="Sutheeworapong S."/>
            <person name="Jenjaroenpun P."/>
            <person name="Wongsurawat T."/>
            <person name="Nookeaw I."/>
            <person name="Cheawchanlertfa P."/>
            <person name="Kosugi A."/>
            <person name="Cheevadhanarak S."/>
            <person name="Ratanakhanokchai K."/>
        </authorList>
    </citation>
    <scope>NUCLEOTIDE SEQUENCE [LARGE SCALE GENOMIC DNA]</scope>
    <source>
        <strain evidence="3 4">CT4</strain>
    </source>
</reference>
<feature type="domain" description="Ig-like" evidence="2">
    <location>
        <begin position="600"/>
        <end position="634"/>
    </location>
</feature>
<name>A0A3R5U888_9CLOT</name>
<keyword evidence="4" id="KW-1185">Reference proteome</keyword>
<sequence>MLKVFKIRKKLGIFLSSLLFVNMIYLGNTKNQALAEDKGISLNSVTVESKYVAPGGSNKLVIDASTGTAAGLADEANALYVMKTGEEEKEIEVSLPLVNGKYEGKVNIPDSSYLGNWQLSYVIVGDKDGDTQIFYNSAVNSGVGINLSSADFKAGDDNVGPTFEAISVNKNKVTKPSSVNIQIKASDIDSGLAKEANLLYVLKNSNGEDEEKEATLTLKDGHYEGNLDIDEKFTAGTWQVSFITLNDNVGNVSVVYNSKLHGDGLGIDLSAGQFEVTEDKEAPVLSSIEVDKKFVKKGDTVKLKVKAKDESGLANEANALYVINTVGEPIEKEVTLKLNGDTYEGDLTIDDSFTSGTAKLSYIVMQDILDNVGIVYNSDVNAGVGVNLSSADFVVDLIAPGAPSVKLSTEEPTNKDVAVSIASEDPEAKLQYKLKENAEWIDYAGSFNVTENTNIYARATDKAGNIGETVVKEVKNIDKVPPVVTVTGVEDKAVYSKAVKPVVTTEDLNSVAVTELLNDKAYNGEEITAEGNYTLKVTAIDKAGNITEVVKNFVIDKTAPSLSIEGVENNGLYNKTVNPKVIADDKDAVVTLTLNGNPYNGEPIGAEGNYTLKATAVDKVGNQSDTSISFAIDKTAPKVTVAGVEDRAIYNKSVKATVTTEDVNQVTVTELLNDKAYNGEDITAEGSYTLKITAVDKAGNVSEVVKNFVIDKSTPALSISGVENNGLYNKAVNPKVIVDDKDAVVTIMLNDKPYNGEAISEEGIYVLKATAVDKAGNKSDMAITFVIDKTAPTIKVSGVEDGKSYDNSIVVATIETDDKAASVSVQLDSNPVTLTAEGKIAIGAEGSHTLVVKAVDKAGNSFEKTIKFTLSLSVTADGKSTADAIKAAINNSKAGAPIVVNAVSNPIIKQEVLSAIKGIDKDVTFVVESQGITLQYTINGKDIANISKDVDLTLNPSAPNGKVISKIASDAQIISFRYEGVLPAPMKVRIPVDSNKLDATKPIYFYYYNPSTKNTELVGDKLTAYKVGNQYYVDVVIKHCSDYFLTNKDNATVTKRVETLVKTGSIIDSNALILLGLLAVGFGAVVFAATKRKTANQK</sequence>
<evidence type="ECO:0000313" key="4">
    <source>
        <dbReference type="Proteomes" id="UP000286268"/>
    </source>
</evidence>
<evidence type="ECO:0000256" key="1">
    <source>
        <dbReference type="SAM" id="Phobius"/>
    </source>
</evidence>
<feature type="domain" description="Ig-like" evidence="2">
    <location>
        <begin position="684"/>
        <end position="712"/>
    </location>
</feature>